<keyword evidence="5" id="KW-0732">Signal</keyword>
<feature type="chain" id="PRO_5022235520" evidence="5">
    <location>
        <begin position="21"/>
        <end position="448"/>
    </location>
</feature>
<organism evidence="7 8">
    <name type="scientific">Calycomorphotria hydatis</name>
    <dbReference type="NCBI Taxonomy" id="2528027"/>
    <lineage>
        <taxon>Bacteria</taxon>
        <taxon>Pseudomonadati</taxon>
        <taxon>Planctomycetota</taxon>
        <taxon>Planctomycetia</taxon>
        <taxon>Planctomycetales</taxon>
        <taxon>Planctomycetaceae</taxon>
        <taxon>Calycomorphotria</taxon>
    </lineage>
</organism>
<dbReference type="GO" id="GO:0004065">
    <property type="term" value="F:arylsulfatase activity"/>
    <property type="evidence" value="ECO:0007669"/>
    <property type="project" value="UniProtKB-EC"/>
</dbReference>
<keyword evidence="2" id="KW-0479">Metal-binding</keyword>
<dbReference type="InterPro" id="IPR000917">
    <property type="entry name" value="Sulfatase_N"/>
</dbReference>
<dbReference type="Gene3D" id="3.40.720.10">
    <property type="entry name" value="Alkaline Phosphatase, subunit A"/>
    <property type="match status" value="1"/>
</dbReference>
<dbReference type="CDD" id="cd16151">
    <property type="entry name" value="sulfatase_like"/>
    <property type="match status" value="1"/>
</dbReference>
<dbReference type="AlphaFoldDB" id="A0A517TF33"/>
<dbReference type="PROSITE" id="PS00523">
    <property type="entry name" value="SULFATASE_1"/>
    <property type="match status" value="1"/>
</dbReference>
<dbReference type="InterPro" id="IPR017850">
    <property type="entry name" value="Alkaline_phosphatase_core_sf"/>
</dbReference>
<reference evidence="7 8" key="1">
    <citation type="submission" date="2019-02" db="EMBL/GenBank/DDBJ databases">
        <title>Deep-cultivation of Planctomycetes and their phenomic and genomic characterization uncovers novel biology.</title>
        <authorList>
            <person name="Wiegand S."/>
            <person name="Jogler M."/>
            <person name="Boedeker C."/>
            <person name="Pinto D."/>
            <person name="Vollmers J."/>
            <person name="Rivas-Marin E."/>
            <person name="Kohn T."/>
            <person name="Peeters S.H."/>
            <person name="Heuer A."/>
            <person name="Rast P."/>
            <person name="Oberbeckmann S."/>
            <person name="Bunk B."/>
            <person name="Jeske O."/>
            <person name="Meyerdierks A."/>
            <person name="Storesund J.E."/>
            <person name="Kallscheuer N."/>
            <person name="Luecker S."/>
            <person name="Lage O.M."/>
            <person name="Pohl T."/>
            <person name="Merkel B.J."/>
            <person name="Hornburger P."/>
            <person name="Mueller R.-W."/>
            <person name="Bruemmer F."/>
            <person name="Labrenz M."/>
            <person name="Spormann A.M."/>
            <person name="Op den Camp H."/>
            <person name="Overmann J."/>
            <person name="Amann R."/>
            <person name="Jetten M.S.M."/>
            <person name="Mascher T."/>
            <person name="Medema M.H."/>
            <person name="Devos D.P."/>
            <person name="Kaster A.-K."/>
            <person name="Ovreas L."/>
            <person name="Rohde M."/>
            <person name="Galperin M.Y."/>
            <person name="Jogler C."/>
        </authorList>
    </citation>
    <scope>NUCLEOTIDE SEQUENCE [LARGE SCALE GENOMIC DNA]</scope>
    <source>
        <strain evidence="7 8">V22</strain>
    </source>
</reference>
<keyword evidence="4" id="KW-0106">Calcium</keyword>
<keyword evidence="8" id="KW-1185">Reference proteome</keyword>
<keyword evidence="3 7" id="KW-0378">Hydrolase</keyword>
<evidence type="ECO:0000256" key="2">
    <source>
        <dbReference type="ARBA" id="ARBA00022723"/>
    </source>
</evidence>
<accession>A0A517TF33</accession>
<comment type="similarity">
    <text evidence="1">Belongs to the sulfatase family.</text>
</comment>
<protein>
    <submittedName>
        <fullName evidence="7">Arylsulfatase</fullName>
        <ecNumber evidence="7">3.1.6.1</ecNumber>
    </submittedName>
</protein>
<dbReference type="PANTHER" id="PTHR42693:SF53">
    <property type="entry name" value="ENDO-4-O-SULFATASE"/>
    <property type="match status" value="1"/>
</dbReference>
<dbReference type="InterPro" id="IPR024607">
    <property type="entry name" value="Sulfatase_CS"/>
</dbReference>
<dbReference type="EC" id="3.1.6.1" evidence="7"/>
<gene>
    <name evidence="7" type="primary">atsA_42</name>
    <name evidence="7" type="ORF">V22_42560</name>
</gene>
<dbReference type="RefSeq" id="WP_145266575.1">
    <property type="nucleotide sequence ID" value="NZ_CP036316.1"/>
</dbReference>
<evidence type="ECO:0000259" key="6">
    <source>
        <dbReference type="Pfam" id="PF00884"/>
    </source>
</evidence>
<evidence type="ECO:0000313" key="8">
    <source>
        <dbReference type="Proteomes" id="UP000319976"/>
    </source>
</evidence>
<proteinExistence type="inferred from homology"/>
<evidence type="ECO:0000256" key="4">
    <source>
        <dbReference type="ARBA" id="ARBA00022837"/>
    </source>
</evidence>
<evidence type="ECO:0000256" key="3">
    <source>
        <dbReference type="ARBA" id="ARBA00022801"/>
    </source>
</evidence>
<evidence type="ECO:0000256" key="5">
    <source>
        <dbReference type="SAM" id="SignalP"/>
    </source>
</evidence>
<dbReference type="SUPFAM" id="SSF53649">
    <property type="entry name" value="Alkaline phosphatase-like"/>
    <property type="match status" value="1"/>
</dbReference>
<dbReference type="PANTHER" id="PTHR42693">
    <property type="entry name" value="ARYLSULFATASE FAMILY MEMBER"/>
    <property type="match status" value="1"/>
</dbReference>
<dbReference type="OrthoDB" id="9783154at2"/>
<feature type="signal peptide" evidence="5">
    <location>
        <begin position="1"/>
        <end position="20"/>
    </location>
</feature>
<dbReference type="Proteomes" id="UP000319976">
    <property type="component" value="Chromosome"/>
</dbReference>
<evidence type="ECO:0000313" key="7">
    <source>
        <dbReference type="EMBL" id="QDT66984.1"/>
    </source>
</evidence>
<sequence length="448" mass="50285" precursor="true">MFLRHVICVVALLCAAIAYADRPNVILIMVDDLGVEGLSCYGSLDYQTPELDRMAAEGIQFTSAYSQPLCTPTRVQLMTGKYNFRNYIDFGYLDPDEYTFGDMFHDAGYRTGIFGKWQLSGQLPGKSKNKNAKPKAEYYKELKRHTDPDDWGFDDFCLWQLNHRGGFGDKGSRYWDPLIEQNGKDLTANKNDFGPDLYTKYLLKFVEENREQPFFAYYPMALTHDPFVHTPDSSDPKVRKQAALKDMVSYVDKLVGQIADRVRELGLAEKTLILFTCDNGTHPSIHTNTKGGNVQGGKGNTTAEGMLVPLIAYWPGTISPGQVDNRLIDFTDVLPTLAAVTKTTPRSGEIIDGTAFLNANGTLPEKQRDHIYCWYRPRPVQNPNKGAIFAQDHRYKLYKGGSMFDLTKGEGANQKLNANELSPEAEKAKHKLQRVIDGYASQGGVLKK</sequence>
<name>A0A517TF33_9PLAN</name>
<dbReference type="KEGG" id="chya:V22_42560"/>
<dbReference type="Pfam" id="PF00884">
    <property type="entry name" value="Sulfatase"/>
    <property type="match status" value="1"/>
</dbReference>
<dbReference type="InterPro" id="IPR050738">
    <property type="entry name" value="Sulfatase"/>
</dbReference>
<dbReference type="EMBL" id="CP036316">
    <property type="protein sequence ID" value="QDT66984.1"/>
    <property type="molecule type" value="Genomic_DNA"/>
</dbReference>
<dbReference type="GO" id="GO:0046872">
    <property type="term" value="F:metal ion binding"/>
    <property type="evidence" value="ECO:0007669"/>
    <property type="project" value="UniProtKB-KW"/>
</dbReference>
<evidence type="ECO:0000256" key="1">
    <source>
        <dbReference type="ARBA" id="ARBA00008779"/>
    </source>
</evidence>
<feature type="domain" description="Sulfatase N-terminal" evidence="6">
    <location>
        <begin position="23"/>
        <end position="341"/>
    </location>
</feature>